<dbReference type="PROSITE" id="PS51257">
    <property type="entry name" value="PROKAR_LIPOPROTEIN"/>
    <property type="match status" value="1"/>
</dbReference>
<name>A0ABS5ESN2_9PROT</name>
<evidence type="ECO:0000256" key="2">
    <source>
        <dbReference type="SAM" id="SignalP"/>
    </source>
</evidence>
<comment type="caution">
    <text evidence="3">The sequence shown here is derived from an EMBL/GenBank/DDBJ whole genome shotgun (WGS) entry which is preliminary data.</text>
</comment>
<gene>
    <name evidence="3" type="ORF">GXW71_02915</name>
</gene>
<reference evidence="4" key="1">
    <citation type="journal article" date="2021" name="Syst. Appl. Microbiol.">
        <title>Roseomonas hellenica sp. nov., isolated from roots of wild-growing Alkanna tinctoria.</title>
        <authorList>
            <person name="Rat A."/>
            <person name="Naranjo H.D."/>
            <person name="Lebbe L."/>
            <person name="Cnockaert M."/>
            <person name="Krigas N."/>
            <person name="Grigoriadou K."/>
            <person name="Maloupa E."/>
            <person name="Willems A."/>
        </authorList>
    </citation>
    <scope>NUCLEOTIDE SEQUENCE [LARGE SCALE GENOMIC DNA]</scope>
    <source>
        <strain evidence="4">LMG 31523</strain>
    </source>
</reference>
<dbReference type="PRINTS" id="PR01217">
    <property type="entry name" value="PRICHEXTENSN"/>
</dbReference>
<feature type="compositionally biased region" description="Pro residues" evidence="1">
    <location>
        <begin position="176"/>
        <end position="197"/>
    </location>
</feature>
<proteinExistence type="predicted"/>
<dbReference type="EMBL" id="JAAGBB010000003">
    <property type="protein sequence ID" value="MBR0663299.1"/>
    <property type="molecule type" value="Genomic_DNA"/>
</dbReference>
<evidence type="ECO:0000313" key="3">
    <source>
        <dbReference type="EMBL" id="MBR0663299.1"/>
    </source>
</evidence>
<feature type="compositionally biased region" description="Pro residues" evidence="1">
    <location>
        <begin position="123"/>
        <end position="155"/>
    </location>
</feature>
<keyword evidence="4" id="KW-1185">Reference proteome</keyword>
<keyword evidence="2" id="KW-0732">Signal</keyword>
<dbReference type="RefSeq" id="WP_211850899.1">
    <property type="nucleotide sequence ID" value="NZ_JAAGBB010000003.1"/>
</dbReference>
<feature type="compositionally biased region" description="Basic and acidic residues" evidence="1">
    <location>
        <begin position="65"/>
        <end position="89"/>
    </location>
</feature>
<feature type="chain" id="PRO_5046937201" evidence="2">
    <location>
        <begin position="24"/>
        <end position="211"/>
    </location>
</feature>
<dbReference type="Proteomes" id="UP001196870">
    <property type="component" value="Unassembled WGS sequence"/>
</dbReference>
<organism evidence="3 4">
    <name type="scientific">Plastoroseomonas hellenica</name>
    <dbReference type="NCBI Taxonomy" id="2687306"/>
    <lineage>
        <taxon>Bacteria</taxon>
        <taxon>Pseudomonadati</taxon>
        <taxon>Pseudomonadota</taxon>
        <taxon>Alphaproteobacteria</taxon>
        <taxon>Acetobacterales</taxon>
        <taxon>Acetobacteraceae</taxon>
        <taxon>Plastoroseomonas</taxon>
    </lineage>
</organism>
<evidence type="ECO:0000313" key="4">
    <source>
        <dbReference type="Proteomes" id="UP001196870"/>
    </source>
</evidence>
<evidence type="ECO:0000256" key="1">
    <source>
        <dbReference type="SAM" id="MobiDB-lite"/>
    </source>
</evidence>
<protein>
    <submittedName>
        <fullName evidence="3">Uncharacterized protein</fullName>
    </submittedName>
</protein>
<accession>A0ABS5ESN2</accession>
<feature type="region of interest" description="Disordered" evidence="1">
    <location>
        <begin position="39"/>
        <end position="211"/>
    </location>
</feature>
<sequence length="211" mass="20837">MAADQARALVIAMLAALPLALTACGGTGPVATLGRVFGPATEGRERPPGLDGEGVYPALGTVPPRPDRPDPAVRHALTDRLARERDVTRDQLPAGAMSQGQFGRPAPGLPGPPTPALVGPMVAVPPPPVMTLPPAPTAPAALPTPMPAQPVPQAPPRTSAPGAPPPAAQPPLGLGGPPPLPPPDLLAPGGGPPPPPSQDLLAPGSGSPSRP</sequence>
<feature type="signal peptide" evidence="2">
    <location>
        <begin position="1"/>
        <end position="23"/>
    </location>
</feature>